<evidence type="ECO:0000313" key="2">
    <source>
        <dbReference type="Proteomes" id="UP001227230"/>
    </source>
</evidence>
<dbReference type="PANTHER" id="PTHR14241:SF24">
    <property type="entry name" value="G DOMAIN-CONTAINING PROTEIN"/>
    <property type="match status" value="1"/>
</dbReference>
<dbReference type="PANTHER" id="PTHR14241">
    <property type="entry name" value="INTERFERON-INDUCED PROTEIN 44"/>
    <property type="match status" value="1"/>
</dbReference>
<protein>
    <submittedName>
        <fullName evidence="1">Uncharacterized protein</fullName>
    </submittedName>
</protein>
<accession>A0ABY9BUT7</accession>
<sequence>MTGEFFSNEEDETQSSSSRSAFCWWRTAQEFQDHARLKLDLHTLSHLTPRRRLLRELERLALVADQGLDELRHKLITYRSGDFWLPTGGISKADMDVPPVITILLVGLSGSGKSSLVNLMGVFQSYDDVFRRTQRPEIGAKPEDDTTTPPMGCQLSSARFTASPVNCAVLVVNLAEITKAFNNGDLKPVEATRDLFRCPAIRKSNEKPLLILTHGDQLTPEERSGGRLKLCEYLGVAEATGAYDIPCLTELGILRLNRSSLSGPDPIRSDPSPEEKAQGLAPHLLVLDHVLTSSQNLAARKTITCGRDRVPFFMYERTSWLFARWVT</sequence>
<dbReference type="SUPFAM" id="SSF52540">
    <property type="entry name" value="P-loop containing nucleoside triphosphate hydrolases"/>
    <property type="match status" value="1"/>
</dbReference>
<organism evidence="1 2">
    <name type="scientific">Vitis vinifera</name>
    <name type="common">Grape</name>
    <dbReference type="NCBI Taxonomy" id="29760"/>
    <lineage>
        <taxon>Eukaryota</taxon>
        <taxon>Viridiplantae</taxon>
        <taxon>Streptophyta</taxon>
        <taxon>Embryophyta</taxon>
        <taxon>Tracheophyta</taxon>
        <taxon>Spermatophyta</taxon>
        <taxon>Magnoliopsida</taxon>
        <taxon>eudicotyledons</taxon>
        <taxon>Gunneridae</taxon>
        <taxon>Pentapetalae</taxon>
        <taxon>rosids</taxon>
        <taxon>Vitales</taxon>
        <taxon>Vitaceae</taxon>
        <taxon>Viteae</taxon>
        <taxon>Vitis</taxon>
    </lineage>
</organism>
<reference evidence="1 2" key="1">
    <citation type="journal article" date="2023" name="Hortic Res">
        <title>The complete reference genome for grapevine (Vitis vinifera L.) genetics and breeding.</title>
        <authorList>
            <person name="Shi X."/>
            <person name="Cao S."/>
            <person name="Wang X."/>
            <person name="Huang S."/>
            <person name="Wang Y."/>
            <person name="Liu Z."/>
            <person name="Liu W."/>
            <person name="Leng X."/>
            <person name="Peng Y."/>
            <person name="Wang N."/>
            <person name="Wang Y."/>
            <person name="Ma Z."/>
            <person name="Xu X."/>
            <person name="Zhang F."/>
            <person name="Xue H."/>
            <person name="Zhong H."/>
            <person name="Wang Y."/>
            <person name="Zhang K."/>
            <person name="Velt A."/>
            <person name="Avia K."/>
            <person name="Holtgrawe D."/>
            <person name="Grimplet J."/>
            <person name="Matus J.T."/>
            <person name="Ware D."/>
            <person name="Wu X."/>
            <person name="Wang H."/>
            <person name="Liu C."/>
            <person name="Fang Y."/>
            <person name="Rustenholz C."/>
            <person name="Cheng Z."/>
            <person name="Xiao H."/>
            <person name="Zhou Y."/>
        </authorList>
    </citation>
    <scope>NUCLEOTIDE SEQUENCE [LARGE SCALE GENOMIC DNA]</scope>
    <source>
        <strain evidence="2">cv. Pinot noir / PN40024</strain>
        <tissue evidence="1">Leaf</tissue>
    </source>
</reference>
<gene>
    <name evidence="1" type="ORF">VitviT2T_006077</name>
</gene>
<dbReference type="EMBL" id="CP126652">
    <property type="protein sequence ID" value="WJZ86639.1"/>
    <property type="molecule type" value="Genomic_DNA"/>
</dbReference>
<evidence type="ECO:0000313" key="1">
    <source>
        <dbReference type="EMBL" id="WJZ86639.1"/>
    </source>
</evidence>
<dbReference type="Proteomes" id="UP001227230">
    <property type="component" value="Chromosome 5"/>
</dbReference>
<dbReference type="InterPro" id="IPR027417">
    <property type="entry name" value="P-loop_NTPase"/>
</dbReference>
<keyword evidence="2" id="KW-1185">Reference proteome</keyword>
<name>A0ABY9BUT7_VITVI</name>
<proteinExistence type="predicted"/>